<evidence type="ECO:0000313" key="2">
    <source>
        <dbReference type="WBParaSite" id="L893_g6383.t1"/>
    </source>
</evidence>
<protein>
    <submittedName>
        <fullName evidence="2">FBA_2 domain-containing protein</fullName>
    </submittedName>
</protein>
<evidence type="ECO:0000313" key="1">
    <source>
        <dbReference type="Proteomes" id="UP000095287"/>
    </source>
</evidence>
<keyword evidence="1" id="KW-1185">Reference proteome</keyword>
<dbReference type="Proteomes" id="UP000095287">
    <property type="component" value="Unplaced"/>
</dbReference>
<sequence>MDSVPLCFIQSVLRSFKIRTGTEARNLPGLWGQLAEAYAENSGRLYIMYNVLAQRDGCMLYKLFGWKHLKKRTICPEVVREISKSLIKINFSFIRSHTYDDERDDEKNWYVIDPEDDDVRRLIMCLDAPEHSLNLYMPQGFYKKLESTYVHMVSKYSEIFRTFTHVRLHFFGEPASTLLFQSILSSRRLQSIVSNEPVPANIPTSLWVDYFFSERCSSIYAHFEDFNVVLEIIDRWKKTDLRRTRSSKRLSGLEASPDDFANVHMEPMTEDLPGARWTLEGIARKWEAWTVASVHWIGHPVQPTARIFVVFLEDDGKLGSNCSILFD</sequence>
<dbReference type="AlphaFoldDB" id="A0A1I8AJZ1"/>
<proteinExistence type="predicted"/>
<name>A0A1I8AJZ1_9BILA</name>
<accession>A0A1I8AJZ1</accession>
<organism evidence="1 2">
    <name type="scientific">Steinernema glaseri</name>
    <dbReference type="NCBI Taxonomy" id="37863"/>
    <lineage>
        <taxon>Eukaryota</taxon>
        <taxon>Metazoa</taxon>
        <taxon>Ecdysozoa</taxon>
        <taxon>Nematoda</taxon>
        <taxon>Chromadorea</taxon>
        <taxon>Rhabditida</taxon>
        <taxon>Tylenchina</taxon>
        <taxon>Panagrolaimomorpha</taxon>
        <taxon>Strongyloidoidea</taxon>
        <taxon>Steinernematidae</taxon>
        <taxon>Steinernema</taxon>
    </lineage>
</organism>
<reference evidence="2" key="1">
    <citation type="submission" date="2016-11" db="UniProtKB">
        <authorList>
            <consortium name="WormBaseParasite"/>
        </authorList>
    </citation>
    <scope>IDENTIFICATION</scope>
</reference>
<dbReference type="WBParaSite" id="L893_g6383.t1">
    <property type="protein sequence ID" value="L893_g6383.t1"/>
    <property type="gene ID" value="L893_g6383"/>
</dbReference>